<comment type="caution">
    <text evidence="2">The sequence shown here is derived from an EMBL/GenBank/DDBJ whole genome shotgun (WGS) entry which is preliminary data.</text>
</comment>
<keyword evidence="1" id="KW-0472">Membrane</keyword>
<keyword evidence="1" id="KW-1133">Transmembrane helix</keyword>
<gene>
    <name evidence="2" type="ORF">UW30_C0021G0003</name>
</gene>
<proteinExistence type="predicted"/>
<dbReference type="AlphaFoldDB" id="A0A0G1H257"/>
<evidence type="ECO:0000256" key="1">
    <source>
        <dbReference type="SAM" id="Phobius"/>
    </source>
</evidence>
<dbReference type="Proteomes" id="UP000034736">
    <property type="component" value="Unassembled WGS sequence"/>
</dbReference>
<evidence type="ECO:0000313" key="2">
    <source>
        <dbReference type="EMBL" id="KKT40548.1"/>
    </source>
</evidence>
<feature type="transmembrane region" description="Helical" evidence="1">
    <location>
        <begin position="21"/>
        <end position="41"/>
    </location>
</feature>
<sequence>MRNPLEVIEDIQQKPEGARRSIAVVAILSIMAVIVGIWLTTFSIPSTDFNLAEATQTETPSPFSLLWNFVKESVK</sequence>
<dbReference type="EMBL" id="LCHU01000021">
    <property type="protein sequence ID" value="KKT40548.1"/>
    <property type="molecule type" value="Genomic_DNA"/>
</dbReference>
<accession>A0A0G1H257</accession>
<organism evidence="2 3">
    <name type="scientific">Candidatus Giovannonibacteria bacterium GW2011_GWA2_44_13b</name>
    <dbReference type="NCBI Taxonomy" id="1618647"/>
    <lineage>
        <taxon>Bacteria</taxon>
        <taxon>Candidatus Giovannoniibacteriota</taxon>
    </lineage>
</organism>
<keyword evidence="1" id="KW-0812">Transmembrane</keyword>
<protein>
    <submittedName>
        <fullName evidence="2">Uncharacterized protein</fullName>
    </submittedName>
</protein>
<evidence type="ECO:0000313" key="3">
    <source>
        <dbReference type="Proteomes" id="UP000034736"/>
    </source>
</evidence>
<dbReference type="STRING" id="1618647.UW30_C0021G0003"/>
<name>A0A0G1H257_9BACT</name>
<reference evidence="2 3" key="1">
    <citation type="journal article" date="2015" name="Nature">
        <title>rRNA introns, odd ribosomes, and small enigmatic genomes across a large radiation of phyla.</title>
        <authorList>
            <person name="Brown C.T."/>
            <person name="Hug L.A."/>
            <person name="Thomas B.C."/>
            <person name="Sharon I."/>
            <person name="Castelle C.J."/>
            <person name="Singh A."/>
            <person name="Wilkins M.J."/>
            <person name="Williams K.H."/>
            <person name="Banfield J.F."/>
        </authorList>
    </citation>
    <scope>NUCLEOTIDE SEQUENCE [LARGE SCALE GENOMIC DNA]</scope>
</reference>